<gene>
    <name evidence="4" type="ORF">CUN49_10230</name>
</gene>
<dbReference type="GO" id="GO:0071770">
    <property type="term" value="P:DIM/DIP cell wall layer assembly"/>
    <property type="evidence" value="ECO:0007669"/>
    <property type="project" value="TreeGrafter"/>
</dbReference>
<dbReference type="EMBL" id="PGTM01000147">
    <property type="protein sequence ID" value="PJF35499.1"/>
    <property type="molecule type" value="Genomic_DNA"/>
</dbReference>
<dbReference type="PANTHER" id="PTHR40048">
    <property type="entry name" value="RHAMNOSYL O-METHYLTRANSFERASE"/>
    <property type="match status" value="1"/>
</dbReference>
<dbReference type="Gene3D" id="1.10.287.1490">
    <property type="match status" value="1"/>
</dbReference>
<organism evidence="4 5">
    <name type="scientific">Candidatus Thermofonsia Clade 1 bacterium</name>
    <dbReference type="NCBI Taxonomy" id="2364210"/>
    <lineage>
        <taxon>Bacteria</taxon>
        <taxon>Bacillati</taxon>
        <taxon>Chloroflexota</taxon>
        <taxon>Candidatus Thermofontia</taxon>
        <taxon>Candidatus Thermofonsia Clade 1</taxon>
    </lineage>
</organism>
<name>A0A2M8PD70_9CHLR</name>
<keyword evidence="2" id="KW-0808">Transferase</keyword>
<sequence length="498" mass="57533">MLNPLDYPVIFLDADYRAPSAWWQHTPFARFLVALTRPSVLVELGTHYGVSYFAFCQAVKALGLHTRCYAVDTWQGDEQAGFYGEEVFDQVNQYNEQSFAAFSRLLRMTFDEALSYFDEGEIDLLHIDGYHAYEAVQHDYSTWLPKMSPRGIILFHDINVREGNFGVWRLWNELSFTFPHFELLHGHGLGVLAVGTQAAEQLSPLLSLSEEELSNVRFFFSQLGQRVTLQIELHEVHKKQRLALKRLKHLKDKLVEYSQLLLSERKKHLEDLERARMHMQYLEQDLQNCSQHRQAERETYVAEIERARSHMHQLEAELTAQLQHRQAERETYVAEIERARSHMHQLEAELTAHIAQLQSERAAHTAEIEQARAHIQHIEQESHARALHLRQAEESLAGLQQALDEQQRSLEQTRNEADSLAQRIVELEERCSALQAEMQDNLSVLEARLADLEAQRDALKAQLAASEAERDALEAQLAEAQAALAHLERKLHAYRVLD</sequence>
<dbReference type="SUPFAM" id="SSF53335">
    <property type="entry name" value="S-adenosyl-L-methionine-dependent methyltransferases"/>
    <property type="match status" value="1"/>
</dbReference>
<dbReference type="Pfam" id="PF13578">
    <property type="entry name" value="Methyltransf_24"/>
    <property type="match status" value="1"/>
</dbReference>
<keyword evidence="1" id="KW-0489">Methyltransferase</keyword>
<reference evidence="4 5" key="1">
    <citation type="submission" date="2017-11" db="EMBL/GenBank/DDBJ databases">
        <title>Evolution of Phototrophy in the Chloroflexi Phylum Driven by Horizontal Gene Transfer.</title>
        <authorList>
            <person name="Ward L.M."/>
            <person name="Hemp J."/>
            <person name="Shih P.M."/>
            <person name="Mcglynn S.E."/>
            <person name="Fischer W."/>
        </authorList>
    </citation>
    <scope>NUCLEOTIDE SEQUENCE [LARGE SCALE GENOMIC DNA]</scope>
    <source>
        <strain evidence="4">JP3_13</strain>
    </source>
</reference>
<dbReference type="SUPFAM" id="SSF57997">
    <property type="entry name" value="Tropomyosin"/>
    <property type="match status" value="1"/>
</dbReference>
<comment type="caution">
    <text evidence="4">The sequence shown here is derived from an EMBL/GenBank/DDBJ whole genome shotgun (WGS) entry which is preliminary data.</text>
</comment>
<evidence type="ECO:0000313" key="5">
    <source>
        <dbReference type="Proteomes" id="UP000229681"/>
    </source>
</evidence>
<evidence type="ECO:0008006" key="6">
    <source>
        <dbReference type="Google" id="ProtNLM"/>
    </source>
</evidence>
<proteinExistence type="predicted"/>
<dbReference type="InterPro" id="IPR029063">
    <property type="entry name" value="SAM-dependent_MTases_sf"/>
</dbReference>
<dbReference type="AlphaFoldDB" id="A0A2M8PD70"/>
<dbReference type="GO" id="GO:0032259">
    <property type="term" value="P:methylation"/>
    <property type="evidence" value="ECO:0007669"/>
    <property type="project" value="UniProtKB-KW"/>
</dbReference>
<dbReference type="PANTHER" id="PTHR40048:SF1">
    <property type="entry name" value="RHAMNOSYL O-METHYLTRANSFERASE"/>
    <property type="match status" value="1"/>
</dbReference>
<dbReference type="GO" id="GO:0005886">
    <property type="term" value="C:plasma membrane"/>
    <property type="evidence" value="ECO:0007669"/>
    <property type="project" value="TreeGrafter"/>
</dbReference>
<evidence type="ECO:0000313" key="4">
    <source>
        <dbReference type="EMBL" id="PJF35499.1"/>
    </source>
</evidence>
<dbReference type="Proteomes" id="UP000229681">
    <property type="component" value="Unassembled WGS sequence"/>
</dbReference>
<accession>A0A2M8PD70</accession>
<evidence type="ECO:0000256" key="2">
    <source>
        <dbReference type="ARBA" id="ARBA00022679"/>
    </source>
</evidence>
<dbReference type="Gene3D" id="3.40.50.150">
    <property type="entry name" value="Vaccinia Virus protein VP39"/>
    <property type="match status" value="1"/>
</dbReference>
<protein>
    <recommendedName>
        <fullName evidence="6">Class I SAM-dependent methyltransferase</fullName>
    </recommendedName>
</protein>
<evidence type="ECO:0000256" key="1">
    <source>
        <dbReference type="ARBA" id="ARBA00022603"/>
    </source>
</evidence>
<dbReference type="GO" id="GO:0008168">
    <property type="term" value="F:methyltransferase activity"/>
    <property type="evidence" value="ECO:0007669"/>
    <property type="project" value="UniProtKB-KW"/>
</dbReference>
<feature type="coiled-coil region" evidence="3">
    <location>
        <begin position="297"/>
        <end position="497"/>
    </location>
</feature>
<evidence type="ECO:0000256" key="3">
    <source>
        <dbReference type="SAM" id="Coils"/>
    </source>
</evidence>
<keyword evidence="3" id="KW-0175">Coiled coil</keyword>